<keyword evidence="1" id="KW-0175">Coiled coil</keyword>
<gene>
    <name evidence="2" type="ORF">Cri9333_0401</name>
</gene>
<organism evidence="2 3">
    <name type="scientific">Crinalium epipsammum PCC 9333</name>
    <dbReference type="NCBI Taxonomy" id="1173022"/>
    <lineage>
        <taxon>Bacteria</taxon>
        <taxon>Bacillati</taxon>
        <taxon>Cyanobacteriota</taxon>
        <taxon>Cyanophyceae</taxon>
        <taxon>Gomontiellales</taxon>
        <taxon>Gomontiellaceae</taxon>
        <taxon>Crinalium</taxon>
    </lineage>
</organism>
<evidence type="ECO:0000256" key="1">
    <source>
        <dbReference type="SAM" id="Coils"/>
    </source>
</evidence>
<sequence>MKSISPEEIIILKYKSQTLRAIYNPFIIKKNYSDIKAKLKAKVLPRYEARVKELNEAQKALNIITRQYDELKYTSKERLECFTNIAIENRQLTQENFKLKSELETCTQKLHQAELHIEELLRPNNQAD</sequence>
<dbReference type="HOGENOM" id="CLU_1955920_0_0_3"/>
<proteinExistence type="predicted"/>
<dbReference type="EMBL" id="CP003620">
    <property type="protein sequence ID" value="AFZ11375.1"/>
    <property type="molecule type" value="Genomic_DNA"/>
</dbReference>
<keyword evidence="3" id="KW-1185">Reference proteome</keyword>
<protein>
    <submittedName>
        <fullName evidence="2">Uncharacterized protein</fullName>
    </submittedName>
</protein>
<reference evidence="2 3" key="1">
    <citation type="submission" date="2012-06" db="EMBL/GenBank/DDBJ databases">
        <title>Finished chromosome of genome of Crinalium epipsammum PCC 9333.</title>
        <authorList>
            <consortium name="US DOE Joint Genome Institute"/>
            <person name="Gugger M."/>
            <person name="Coursin T."/>
            <person name="Rippka R."/>
            <person name="Tandeau De Marsac N."/>
            <person name="Huntemann M."/>
            <person name="Wei C.-L."/>
            <person name="Han J."/>
            <person name="Detter J.C."/>
            <person name="Han C."/>
            <person name="Tapia R."/>
            <person name="Davenport K."/>
            <person name="Daligault H."/>
            <person name="Erkkila T."/>
            <person name="Gu W."/>
            <person name="Munk A.C.C."/>
            <person name="Teshima H."/>
            <person name="Xu Y."/>
            <person name="Chain P."/>
            <person name="Chen A."/>
            <person name="Krypides N."/>
            <person name="Mavromatis K."/>
            <person name="Markowitz V."/>
            <person name="Szeto E."/>
            <person name="Ivanova N."/>
            <person name="Mikhailova N."/>
            <person name="Ovchinnikova G."/>
            <person name="Pagani I."/>
            <person name="Pati A."/>
            <person name="Goodwin L."/>
            <person name="Peters L."/>
            <person name="Pitluck S."/>
            <person name="Woyke T."/>
            <person name="Kerfeld C."/>
        </authorList>
    </citation>
    <scope>NUCLEOTIDE SEQUENCE [LARGE SCALE GENOMIC DNA]</scope>
    <source>
        <strain evidence="2 3">PCC 9333</strain>
    </source>
</reference>
<dbReference type="RefSeq" id="WP_015201516.1">
    <property type="nucleotide sequence ID" value="NC_019753.1"/>
</dbReference>
<evidence type="ECO:0000313" key="3">
    <source>
        <dbReference type="Proteomes" id="UP000010472"/>
    </source>
</evidence>
<dbReference type="KEGG" id="cep:Cri9333_0401"/>
<accession>K9VW28</accession>
<evidence type="ECO:0000313" key="2">
    <source>
        <dbReference type="EMBL" id="AFZ11375.1"/>
    </source>
</evidence>
<feature type="coiled-coil region" evidence="1">
    <location>
        <begin position="54"/>
        <end position="109"/>
    </location>
</feature>
<dbReference type="Proteomes" id="UP000010472">
    <property type="component" value="Chromosome"/>
</dbReference>
<dbReference type="AlphaFoldDB" id="K9VW28"/>
<name>K9VW28_9CYAN</name>